<evidence type="ECO:0000256" key="1">
    <source>
        <dbReference type="ARBA" id="ARBA00022884"/>
    </source>
</evidence>
<evidence type="ECO:0000259" key="3">
    <source>
        <dbReference type="PROSITE" id="PS51295"/>
    </source>
</evidence>
<protein>
    <submittedName>
        <fullName evidence="4">Ribosome assembly RNA-binding protein YhbY</fullName>
    </submittedName>
</protein>
<feature type="domain" description="CRM" evidence="3">
    <location>
        <begin position="1"/>
        <end position="97"/>
    </location>
</feature>
<proteinExistence type="predicted"/>
<keyword evidence="5" id="KW-1185">Reference proteome</keyword>
<dbReference type="AlphaFoldDB" id="A0A5C8Z126"/>
<dbReference type="NCBIfam" id="TIGR00253">
    <property type="entry name" value="RNA_bind_YhbY"/>
    <property type="match status" value="1"/>
</dbReference>
<evidence type="ECO:0000256" key="2">
    <source>
        <dbReference type="PROSITE-ProRule" id="PRU00626"/>
    </source>
</evidence>
<sequence length="104" mass="11544">MSLKQEQKKRLRTIGHKLNPIVTVGEKGLTDTVMAEINRALDDHELIKVKVVAEDRDDKKAMITALVQQSGAELVQTIGHVALLLKAADEPNPKLSNIIRFSHL</sequence>
<dbReference type="RefSeq" id="WP_147714449.1">
    <property type="nucleotide sequence ID" value="NZ_VKAD01000002.1"/>
</dbReference>
<organism evidence="4 5">
    <name type="scientific">Reinekea thalattae</name>
    <dbReference type="NCBI Taxonomy" id="2593301"/>
    <lineage>
        <taxon>Bacteria</taxon>
        <taxon>Pseudomonadati</taxon>
        <taxon>Pseudomonadota</taxon>
        <taxon>Gammaproteobacteria</taxon>
        <taxon>Oceanospirillales</taxon>
        <taxon>Saccharospirillaceae</taxon>
        <taxon>Reinekea</taxon>
    </lineage>
</organism>
<dbReference type="PANTHER" id="PTHR40065:SF3">
    <property type="entry name" value="RNA-BINDING PROTEIN YHBY"/>
    <property type="match status" value="1"/>
</dbReference>
<evidence type="ECO:0000313" key="5">
    <source>
        <dbReference type="Proteomes" id="UP000321764"/>
    </source>
</evidence>
<dbReference type="PANTHER" id="PTHR40065">
    <property type="entry name" value="RNA-BINDING PROTEIN YHBY"/>
    <property type="match status" value="1"/>
</dbReference>
<dbReference type="EMBL" id="VKAD01000002">
    <property type="protein sequence ID" value="TXR51852.1"/>
    <property type="molecule type" value="Genomic_DNA"/>
</dbReference>
<dbReference type="InterPro" id="IPR001890">
    <property type="entry name" value="RNA-binding_CRM"/>
</dbReference>
<keyword evidence="1 2" id="KW-0694">RNA-binding</keyword>
<accession>A0A5C8Z126</accession>
<evidence type="ECO:0000313" key="4">
    <source>
        <dbReference type="EMBL" id="TXR51852.1"/>
    </source>
</evidence>
<dbReference type="InterPro" id="IPR017924">
    <property type="entry name" value="RNA-binding_YhbY"/>
</dbReference>
<dbReference type="Proteomes" id="UP000321764">
    <property type="component" value="Unassembled WGS sequence"/>
</dbReference>
<name>A0A5C8Z126_9GAMM</name>
<comment type="caution">
    <text evidence="4">The sequence shown here is derived from an EMBL/GenBank/DDBJ whole genome shotgun (WGS) entry which is preliminary data.</text>
</comment>
<dbReference type="SUPFAM" id="SSF75471">
    <property type="entry name" value="YhbY-like"/>
    <property type="match status" value="1"/>
</dbReference>
<gene>
    <name evidence="4" type="primary">yhbY</name>
    <name evidence="4" type="ORF">FME95_10495</name>
</gene>
<dbReference type="GO" id="GO:0003723">
    <property type="term" value="F:RNA binding"/>
    <property type="evidence" value="ECO:0007669"/>
    <property type="project" value="UniProtKB-UniRule"/>
</dbReference>
<dbReference type="SMART" id="SM01103">
    <property type="entry name" value="CRS1_YhbY"/>
    <property type="match status" value="1"/>
</dbReference>
<dbReference type="Pfam" id="PF01985">
    <property type="entry name" value="CRS1_YhbY"/>
    <property type="match status" value="1"/>
</dbReference>
<dbReference type="OrthoDB" id="9797519at2"/>
<dbReference type="InterPro" id="IPR051925">
    <property type="entry name" value="RNA-binding_domain"/>
</dbReference>
<reference evidence="4 5" key="1">
    <citation type="submission" date="2019-07" db="EMBL/GenBank/DDBJ databases">
        <title>Reinekea sp. strain SSH23 genome sequencing and assembly.</title>
        <authorList>
            <person name="Kim I."/>
        </authorList>
    </citation>
    <scope>NUCLEOTIDE SEQUENCE [LARGE SCALE GENOMIC DNA]</scope>
    <source>
        <strain evidence="4 5">SSH23</strain>
    </source>
</reference>
<dbReference type="InterPro" id="IPR035920">
    <property type="entry name" value="YhbY-like_sf"/>
</dbReference>
<dbReference type="PROSITE" id="PS51295">
    <property type="entry name" value="CRM"/>
    <property type="match status" value="1"/>
</dbReference>
<dbReference type="Gene3D" id="3.30.110.60">
    <property type="entry name" value="YhbY-like"/>
    <property type="match status" value="1"/>
</dbReference>